<dbReference type="eggNOG" id="COG1100">
    <property type="taxonomic scope" value="Bacteria"/>
</dbReference>
<feature type="domain" description="Putative endonuclease Z1" evidence="2">
    <location>
        <begin position="300"/>
        <end position="515"/>
    </location>
</feature>
<organism evidence="3 4">
    <name type="scientific">Chthoniobacter flavus Ellin428</name>
    <dbReference type="NCBI Taxonomy" id="497964"/>
    <lineage>
        <taxon>Bacteria</taxon>
        <taxon>Pseudomonadati</taxon>
        <taxon>Verrucomicrobiota</taxon>
        <taxon>Spartobacteria</taxon>
        <taxon>Chthoniobacterales</taxon>
        <taxon>Chthoniobacteraceae</taxon>
        <taxon>Chthoniobacter</taxon>
    </lineage>
</organism>
<reference evidence="3 4" key="1">
    <citation type="journal article" date="2011" name="J. Bacteriol.">
        <title>Genome sequence of Chthoniobacter flavus Ellin428, an aerobic heterotrophic soil bacterium.</title>
        <authorList>
            <person name="Kant R."/>
            <person name="van Passel M.W."/>
            <person name="Palva A."/>
            <person name="Lucas S."/>
            <person name="Lapidus A."/>
            <person name="Glavina Del Rio T."/>
            <person name="Dalin E."/>
            <person name="Tice H."/>
            <person name="Bruce D."/>
            <person name="Goodwin L."/>
            <person name="Pitluck S."/>
            <person name="Larimer F.W."/>
            <person name="Land M.L."/>
            <person name="Hauser L."/>
            <person name="Sangwan P."/>
            <person name="de Vos W.M."/>
            <person name="Janssen P.H."/>
            <person name="Smidt H."/>
        </authorList>
    </citation>
    <scope>NUCLEOTIDE SEQUENCE [LARGE SCALE GENOMIC DNA]</scope>
    <source>
        <strain evidence="3 4">Ellin428</strain>
    </source>
</reference>
<dbReference type="AlphaFoldDB" id="B4CYW3"/>
<feature type="domain" description="Helicase/UvrB N-terminal" evidence="1">
    <location>
        <begin position="31"/>
        <end position="209"/>
    </location>
</feature>
<dbReference type="GO" id="GO:0016787">
    <property type="term" value="F:hydrolase activity"/>
    <property type="evidence" value="ECO:0007669"/>
    <property type="project" value="InterPro"/>
</dbReference>
<dbReference type="STRING" id="497964.CfE428DRAFT_1851"/>
<evidence type="ECO:0000313" key="3">
    <source>
        <dbReference type="EMBL" id="EDY20654.1"/>
    </source>
</evidence>
<protein>
    <submittedName>
        <fullName evidence="3">Uncharacterized protein</fullName>
    </submittedName>
</protein>
<evidence type="ECO:0000259" key="1">
    <source>
        <dbReference type="Pfam" id="PF04851"/>
    </source>
</evidence>
<dbReference type="EMBL" id="ABVL01000004">
    <property type="protein sequence ID" value="EDY20654.1"/>
    <property type="molecule type" value="Genomic_DNA"/>
</dbReference>
<dbReference type="RefSeq" id="WP_006979177.1">
    <property type="nucleotide sequence ID" value="NZ_ABVL01000004.1"/>
</dbReference>
<dbReference type="InterPro" id="IPR027417">
    <property type="entry name" value="P-loop_NTPase"/>
</dbReference>
<evidence type="ECO:0000313" key="4">
    <source>
        <dbReference type="Proteomes" id="UP000005824"/>
    </source>
</evidence>
<name>B4CYW3_9BACT</name>
<dbReference type="GO" id="GO:0005524">
    <property type="term" value="F:ATP binding"/>
    <property type="evidence" value="ECO:0007669"/>
    <property type="project" value="InterPro"/>
</dbReference>
<dbReference type="SUPFAM" id="SSF52540">
    <property type="entry name" value="P-loop containing nucleoside triphosphate hydrolases"/>
    <property type="match status" value="1"/>
</dbReference>
<keyword evidence="4" id="KW-1185">Reference proteome</keyword>
<dbReference type="InParanoid" id="B4CYW3"/>
<gene>
    <name evidence="3" type="ORF">CfE428DRAFT_1851</name>
</gene>
<dbReference type="InterPro" id="IPR006935">
    <property type="entry name" value="Helicase/UvrB_N"/>
</dbReference>
<dbReference type="Pfam" id="PF04851">
    <property type="entry name" value="ResIII"/>
    <property type="match status" value="1"/>
</dbReference>
<accession>B4CYW3</accession>
<dbReference type="Proteomes" id="UP000005824">
    <property type="component" value="Unassembled WGS sequence"/>
</dbReference>
<dbReference type="GO" id="GO:0003677">
    <property type="term" value="F:DNA binding"/>
    <property type="evidence" value="ECO:0007669"/>
    <property type="project" value="InterPro"/>
</dbReference>
<comment type="caution">
    <text evidence="3">The sequence shown here is derived from an EMBL/GenBank/DDBJ whole genome shotgun (WGS) entry which is preliminary data.</text>
</comment>
<proteinExistence type="predicted"/>
<evidence type="ECO:0000259" key="2">
    <source>
        <dbReference type="Pfam" id="PF10593"/>
    </source>
</evidence>
<sequence>MTLPLNLTGAFYPTYKGLNPTFSADTFACAEQTVRELLETATTSDHPGMLLGKVQSGKTRTFISTLALAFDNGYDIAIVLSKNSKALIEQTAKRLNSEFAHFVSDGELEIYDIMHAPESFGAFELDSKLIFVAKKQSDNLRRLIELFSEKCPAMAQRRVLIIDDEADNASIGYSKKDGLIEAKKIATQISDLRSAISQTSFLQVTATPYSLYLQPSEIEVENVTTFKPTRPKFTALVPVPSAYVGGDTYFGEAARSQEDTLESLLHHTLDHNEFTRLKKEDRRSFNKEDVLTTPAVKGFRHAIVTFIVGGCIQRINGVRDGQKEKKLRYSFLLHSEAGREAHDWQEVLAITLKKKLIEAAKTDAPILRELIQVSYDDLRRSLQLAGSSVPSLEEVFDAARNAITGDHISITKVNSDDDVAAMLDNSGQLRLRSPLHIFIGGQVIDRGVTLASLIGFYYGRRPNRYQQDTVLQHSRMYGYRRPDLAVTRFYTSPAIRHAMFQMEEFDTSLRAAIESGGDHGVQFIRSGGNGQIVPCSPNKILVATTQTLRPFRRVLPIGFQSGYRTGANGIGATIEALDVSLSELCGFNTDEPTLVPLETALDLLSRTEPTLQFDEDDAPPFEWEAARAILRHLANLHSDPDQRGQVWLWAARDRNSARMASESSHATYIETPDSEKTEGRLTRTHAIDHPILFLLRQDGTTEKGWRGTPFYWPLIRAQRNTPTAIYTAEIIS</sequence>
<dbReference type="Pfam" id="PF10593">
    <property type="entry name" value="Z1"/>
    <property type="match status" value="1"/>
</dbReference>
<dbReference type="InterPro" id="IPR018310">
    <property type="entry name" value="Put_endonuclease_Z1-dom"/>
</dbReference>